<evidence type="ECO:0000256" key="2">
    <source>
        <dbReference type="SAM" id="MobiDB-lite"/>
    </source>
</evidence>
<dbReference type="PANTHER" id="PTHR22978:SF6">
    <property type="entry name" value="PROTEIN BTG3"/>
    <property type="match status" value="1"/>
</dbReference>
<dbReference type="GO" id="GO:0005634">
    <property type="term" value="C:nucleus"/>
    <property type="evidence" value="ECO:0007669"/>
    <property type="project" value="TreeGrafter"/>
</dbReference>
<dbReference type="RefSeq" id="XP_031425163.1">
    <property type="nucleotide sequence ID" value="XM_031569303.2"/>
</dbReference>
<accession>A0A6P8F9F3</accession>
<dbReference type="AlphaFoldDB" id="A0A6P8F9F3"/>
<feature type="compositionally biased region" description="Basic and acidic residues" evidence="2">
    <location>
        <begin position="149"/>
        <end position="158"/>
    </location>
</feature>
<dbReference type="FunFam" id="3.90.640.90:FF:000002">
    <property type="entry name" value="BTG anti-proliferation factor 4"/>
    <property type="match status" value="1"/>
</dbReference>
<dbReference type="PANTHER" id="PTHR22978">
    <property type="entry name" value="B-CELL TRANSLOCATION GENE"/>
    <property type="match status" value="1"/>
</dbReference>
<feature type="region of interest" description="Disordered" evidence="2">
    <location>
        <begin position="144"/>
        <end position="164"/>
    </location>
</feature>
<dbReference type="KEGG" id="char:116220807"/>
<comment type="similarity">
    <text evidence="1">Belongs to the BTG family.</text>
</comment>
<dbReference type="GeneID" id="116220807"/>
<dbReference type="GO" id="GO:0005737">
    <property type="term" value="C:cytoplasm"/>
    <property type="evidence" value="ECO:0007669"/>
    <property type="project" value="TreeGrafter"/>
</dbReference>
<keyword evidence="4" id="KW-1185">Reference proteome</keyword>
<name>A0A6P8F9F3_CLUHA</name>
<proteinExistence type="inferred from homology"/>
<sequence>MKREIAAVVFFLKRLIKKTGKVEAEKVEVFVERLMLALQDKYKGHWYAESPSKGQAFRCIRMDSSQREDPELRRACDESGVQYADLGLPRELTLWVDPGEVVCRYGENKPAFTIANFSGEESTDEVNVTKKVISAVENVFANHHCSPSSDREGGDRGQRHTSIPFNTRRSFQLTKICAPTRLRQPFSGPIHNESVVKLNPL</sequence>
<dbReference type="Proteomes" id="UP000515152">
    <property type="component" value="Chromosome 6"/>
</dbReference>
<dbReference type="Gene3D" id="3.90.640.90">
    <property type="entry name" value="Anti-proliferative protein, N-terminal domain"/>
    <property type="match status" value="1"/>
</dbReference>
<dbReference type="InterPro" id="IPR002087">
    <property type="entry name" value="Anti_prolifrtn"/>
</dbReference>
<organism evidence="4 5">
    <name type="scientific">Clupea harengus</name>
    <name type="common">Atlantic herring</name>
    <dbReference type="NCBI Taxonomy" id="7950"/>
    <lineage>
        <taxon>Eukaryota</taxon>
        <taxon>Metazoa</taxon>
        <taxon>Chordata</taxon>
        <taxon>Craniata</taxon>
        <taxon>Vertebrata</taxon>
        <taxon>Euteleostomi</taxon>
        <taxon>Actinopterygii</taxon>
        <taxon>Neopterygii</taxon>
        <taxon>Teleostei</taxon>
        <taxon>Clupei</taxon>
        <taxon>Clupeiformes</taxon>
        <taxon>Clupeoidei</taxon>
        <taxon>Clupeidae</taxon>
        <taxon>Clupea</taxon>
    </lineage>
</organism>
<dbReference type="OrthoDB" id="19928at2759"/>
<evidence type="ECO:0000259" key="3">
    <source>
        <dbReference type="SMART" id="SM00099"/>
    </source>
</evidence>
<evidence type="ECO:0000256" key="1">
    <source>
        <dbReference type="ARBA" id="ARBA00007989"/>
    </source>
</evidence>
<dbReference type="Pfam" id="PF07742">
    <property type="entry name" value="BTG"/>
    <property type="match status" value="1"/>
</dbReference>
<dbReference type="SUPFAM" id="SSF160696">
    <property type="entry name" value="BTG domain-like"/>
    <property type="match status" value="1"/>
</dbReference>
<dbReference type="InterPro" id="IPR036054">
    <property type="entry name" value="BTG-like_sf"/>
</dbReference>
<dbReference type="InterPro" id="IPR033332">
    <property type="entry name" value="BTG"/>
</dbReference>
<dbReference type="SMART" id="SM00099">
    <property type="entry name" value="btg1"/>
    <property type="match status" value="1"/>
</dbReference>
<protein>
    <submittedName>
        <fullName evidence="5">Protein BTG3-like</fullName>
    </submittedName>
</protein>
<dbReference type="PRINTS" id="PR00310">
    <property type="entry name" value="ANTIPRLFBTG1"/>
</dbReference>
<evidence type="ECO:0000313" key="5">
    <source>
        <dbReference type="RefSeq" id="XP_031425163.1"/>
    </source>
</evidence>
<reference evidence="5" key="1">
    <citation type="submission" date="2025-08" db="UniProtKB">
        <authorList>
            <consortium name="RefSeq"/>
        </authorList>
    </citation>
    <scope>IDENTIFICATION</scope>
</reference>
<gene>
    <name evidence="5" type="primary">LOC116220807</name>
</gene>
<evidence type="ECO:0000313" key="4">
    <source>
        <dbReference type="Proteomes" id="UP000515152"/>
    </source>
</evidence>
<feature type="domain" description="Anti-proliferative protein" evidence="3">
    <location>
        <begin position="1"/>
        <end position="108"/>
    </location>
</feature>